<dbReference type="AlphaFoldDB" id="A0A8J4SPP1"/>
<dbReference type="GO" id="GO:0003720">
    <property type="term" value="F:telomerase activity"/>
    <property type="evidence" value="ECO:0007669"/>
    <property type="project" value="TreeGrafter"/>
</dbReference>
<feature type="compositionally biased region" description="Basic and acidic residues" evidence="1">
    <location>
        <begin position="80"/>
        <end position="90"/>
    </location>
</feature>
<dbReference type="GO" id="GO:0005697">
    <property type="term" value="C:telomerase holoenzyme complex"/>
    <property type="evidence" value="ECO:0007669"/>
    <property type="project" value="TreeGrafter"/>
</dbReference>
<evidence type="ECO:0000259" key="2">
    <source>
        <dbReference type="PROSITE" id="PS50988"/>
    </source>
</evidence>
<dbReference type="PROSITE" id="PS50988">
    <property type="entry name" value="TROVE"/>
    <property type="match status" value="1"/>
</dbReference>
<gene>
    <name evidence="3" type="ORF">PHET_05420</name>
</gene>
<dbReference type="GO" id="GO:0070034">
    <property type="term" value="F:telomerase RNA binding"/>
    <property type="evidence" value="ECO:0007669"/>
    <property type="project" value="TreeGrafter"/>
</dbReference>
<dbReference type="Pfam" id="PF13271">
    <property type="entry name" value="DUF4062"/>
    <property type="match status" value="1"/>
</dbReference>
<evidence type="ECO:0000313" key="3">
    <source>
        <dbReference type="EMBL" id="KAF5401340.1"/>
    </source>
</evidence>
<dbReference type="InterPro" id="IPR052652">
    <property type="entry name" value="Telomerase_Complex_Comp"/>
</dbReference>
<dbReference type="InterPro" id="IPR037214">
    <property type="entry name" value="TROVE_dom_sf"/>
</dbReference>
<proteinExistence type="predicted"/>
<evidence type="ECO:0000256" key="1">
    <source>
        <dbReference type="SAM" id="MobiDB-lite"/>
    </source>
</evidence>
<accession>A0A8J4SPP1</accession>
<dbReference type="InterPro" id="IPR008858">
    <property type="entry name" value="TROVE_dom"/>
</dbReference>
<comment type="caution">
    <text evidence="3">The sequence shown here is derived from an EMBL/GenBank/DDBJ whole genome shotgun (WGS) entry which is preliminary data.</text>
</comment>
<dbReference type="Proteomes" id="UP000748531">
    <property type="component" value="Unassembled WGS sequence"/>
</dbReference>
<name>A0A8J4SPP1_9TREM</name>
<feature type="domain" description="TROVE" evidence="2">
    <location>
        <begin position="152"/>
        <end position="498"/>
    </location>
</feature>
<dbReference type="Pfam" id="PF05731">
    <property type="entry name" value="TROVE"/>
    <property type="match status" value="2"/>
</dbReference>
<dbReference type="EMBL" id="LUCH01002541">
    <property type="protein sequence ID" value="KAF5401340.1"/>
    <property type="molecule type" value="Genomic_DNA"/>
</dbReference>
<dbReference type="PANTHER" id="PTHR44791:SF1">
    <property type="entry name" value="TELOMERASE PROTEIN COMPONENT 1"/>
    <property type="match status" value="1"/>
</dbReference>
<sequence length="1202" mass="135435">MALDEQSGLISCTADGLKMNLENKLLTSSCSTASKLTSNHLLFSDVGVNRILHLQSSVNLSSPAKRKSGMQVSPPIFDRATPERDLKTSRDLSLSDPATTRLSSWLNSVELNTQCSLEFCSDVDGLDPELSGVLGLDERAFDPKCLDVNPPNLTKTKVLAYESLSLLQLELLQVVASAMVDGGPLKNRENRIAFGRLLIYLCSHDPEFILKTAVYCRRELNIRTVANLLVAFACYNKACYSYVEKYFCCAVCLPSDWLEVAGYFKAIKPLSVGVNTGGENLFVGLELMSLTIKYLVRLLHIHRPTFHVMCILGKPYPSDAFEFVKAGLDGDWDPKMAGQRMKLPTPLTWETELSKNKNTAKSWRKLILTGKLPYMAMLRNLRNIIKSGVSNVVHRAVRNKLTNTRSVIASKQFPFRFFAAYSVLDELDRKLQYNHFLYRLFREKDQVTSQKLKKKMSKVNERLLRPCKYTHSTLEGYRKALETAIELSIRNNLPPIRGKTLIICSVPITDAQHTKPARFGDDLRVISVLLGLMCARVCEAKTVYLAGTSSNQLIPLESYLSKRAACTSKPSENLLESVHWINYSVRPNVEEGLSVHEIVQNFYAVRQRFDTVFVTGPMLPEVMNYVSNCSRHWGRVNAVWNDLSGRGTGELKSEDMKNWVIMRGTTDIVLRYLAEASDAGLLERVERIDELYDLDRPIRVRLPAFECQQTEDSIGAGSIERPISEWRCCRVFISSTFRDMHAERDLICGTILPSVRAYAARELHVHVNEVDLRWGVPEPVTRSPLALQMCLEQVANTDILVLLVGNRYGWVPKRGQINSLPAPILNQLNKFYISGMSVTEMEYHTVKQAILRRVPAHLRRSSSREVNEALRQHVFAFIRDPTALREIPETYITDFEEQNEAKRQRLESFKQILKDDGVVVCDNYPAWFNGVIADRPVMANLGKLGHELTDSLHQTLNTLFKDSATNRMEMHMLQLPHRATDYRTFLYTFVQPIASAISPRHLLQIERAIPEMDIRGKQCHKIRLLAAQRVAPPSSGTQRAPLSRSLNDNTTSDGTILLVTGSPGCGKTTHLAALTMSLSFPGWFPKLPNNQSSFDVSDPREKLLLQTKARSTTSFEPNYNLQRPRLPFHYVIPHFVDGLSATGVTPRNRLIALLDAWVERLLLDAERAATSSLYVSKRLQQIKGGLLESPGSQSAASDAMLQ</sequence>
<dbReference type="GO" id="GO:0000722">
    <property type="term" value="P:telomere maintenance via recombination"/>
    <property type="evidence" value="ECO:0007669"/>
    <property type="project" value="TreeGrafter"/>
</dbReference>
<dbReference type="InterPro" id="IPR025139">
    <property type="entry name" value="DUF4062"/>
</dbReference>
<dbReference type="PANTHER" id="PTHR44791">
    <property type="entry name" value="TELOMERASE PROTEIN COMPONENT 1 TEP1"/>
    <property type="match status" value="1"/>
</dbReference>
<dbReference type="SUPFAM" id="SSF140864">
    <property type="entry name" value="TROVE domain-like"/>
    <property type="match status" value="1"/>
</dbReference>
<reference evidence="3" key="1">
    <citation type="submission" date="2019-05" db="EMBL/GenBank/DDBJ databases">
        <title>Annotation for the trematode Paragonimus heterotremus.</title>
        <authorList>
            <person name="Choi Y.-J."/>
        </authorList>
    </citation>
    <scope>NUCLEOTIDE SEQUENCE</scope>
    <source>
        <strain evidence="3">LC</strain>
    </source>
</reference>
<dbReference type="OrthoDB" id="427368at2759"/>
<evidence type="ECO:0000313" key="4">
    <source>
        <dbReference type="Proteomes" id="UP000748531"/>
    </source>
</evidence>
<organism evidence="3 4">
    <name type="scientific">Paragonimus heterotremus</name>
    <dbReference type="NCBI Taxonomy" id="100268"/>
    <lineage>
        <taxon>Eukaryota</taxon>
        <taxon>Metazoa</taxon>
        <taxon>Spiralia</taxon>
        <taxon>Lophotrochozoa</taxon>
        <taxon>Platyhelminthes</taxon>
        <taxon>Trematoda</taxon>
        <taxon>Digenea</taxon>
        <taxon>Plagiorchiida</taxon>
        <taxon>Troglotremata</taxon>
        <taxon>Troglotrematidae</taxon>
        <taxon>Paragonimus</taxon>
    </lineage>
</organism>
<protein>
    <recommendedName>
        <fullName evidence="2">TROVE domain-containing protein</fullName>
    </recommendedName>
</protein>
<feature type="region of interest" description="Disordered" evidence="1">
    <location>
        <begin position="63"/>
        <end position="92"/>
    </location>
</feature>
<keyword evidence="4" id="KW-1185">Reference proteome</keyword>